<sequence>TKKKCHDLLQPSWDFGEASKRKDLLISVIDEGLKDPLQVQLCVDPRVVFRDSFLQELSQAILRFGYVEDFIPPPSITQIQSIDSAILQVLALFTHHFFFFFVGWTLASPMESDKYKIEIMSAMELKEKELNEDKDDEKYESQKISLKSLQVEAGKSTAQINFQEVMPKMWPISLSWTFQCQARVVTQAAFSAWSQSKSLSIAISYSPTFTNLGATGRNGPTSLNTYYANQCHEKHVTLQNGIQMWTVPCTGKYKIIAYGARGGDNNSYRKHGGYGTK</sequence>
<proteinExistence type="predicted"/>
<evidence type="ECO:0000313" key="3">
    <source>
        <dbReference type="Proteomes" id="UP000023152"/>
    </source>
</evidence>
<keyword evidence="3" id="KW-1185">Reference proteome</keyword>
<organism evidence="2 3">
    <name type="scientific">Reticulomyxa filosa</name>
    <dbReference type="NCBI Taxonomy" id="46433"/>
    <lineage>
        <taxon>Eukaryota</taxon>
        <taxon>Sar</taxon>
        <taxon>Rhizaria</taxon>
        <taxon>Retaria</taxon>
        <taxon>Foraminifera</taxon>
        <taxon>Monothalamids</taxon>
        <taxon>Reticulomyxidae</taxon>
        <taxon>Reticulomyxa</taxon>
    </lineage>
</organism>
<dbReference type="OrthoDB" id="5982253at2759"/>
<evidence type="ECO:0000256" key="1">
    <source>
        <dbReference type="SAM" id="Phobius"/>
    </source>
</evidence>
<reference evidence="2 3" key="1">
    <citation type="journal article" date="2013" name="Curr. Biol.">
        <title>The Genome of the Foraminiferan Reticulomyxa filosa.</title>
        <authorList>
            <person name="Glockner G."/>
            <person name="Hulsmann N."/>
            <person name="Schleicher M."/>
            <person name="Noegel A.A."/>
            <person name="Eichinger L."/>
            <person name="Gallinger C."/>
            <person name="Pawlowski J."/>
            <person name="Sierra R."/>
            <person name="Euteneuer U."/>
            <person name="Pillet L."/>
            <person name="Moustafa A."/>
            <person name="Platzer M."/>
            <person name="Groth M."/>
            <person name="Szafranski K."/>
            <person name="Schliwa M."/>
        </authorList>
    </citation>
    <scope>NUCLEOTIDE SEQUENCE [LARGE SCALE GENOMIC DNA]</scope>
</reference>
<dbReference type="AlphaFoldDB" id="X6LEF6"/>
<comment type="caution">
    <text evidence="2">The sequence shown here is derived from an EMBL/GenBank/DDBJ whole genome shotgun (WGS) entry which is preliminary data.</text>
</comment>
<keyword evidence="1" id="KW-0812">Transmembrane</keyword>
<evidence type="ECO:0000313" key="2">
    <source>
        <dbReference type="EMBL" id="ETN99760.1"/>
    </source>
</evidence>
<dbReference type="Proteomes" id="UP000023152">
    <property type="component" value="Unassembled WGS sequence"/>
</dbReference>
<keyword evidence="1" id="KW-1133">Transmembrane helix</keyword>
<feature type="transmembrane region" description="Helical" evidence="1">
    <location>
        <begin position="85"/>
        <end position="107"/>
    </location>
</feature>
<feature type="non-terminal residue" evidence="2">
    <location>
        <position position="1"/>
    </location>
</feature>
<protein>
    <submittedName>
        <fullName evidence="2">Uncharacterized protein</fullName>
    </submittedName>
</protein>
<accession>X6LEF6</accession>
<gene>
    <name evidence="2" type="ORF">RFI_37707</name>
</gene>
<name>X6LEF6_RETFI</name>
<dbReference type="EMBL" id="ASPP01042997">
    <property type="protein sequence ID" value="ETN99760.1"/>
    <property type="molecule type" value="Genomic_DNA"/>
</dbReference>
<keyword evidence="1" id="KW-0472">Membrane</keyword>
<feature type="non-terminal residue" evidence="2">
    <location>
        <position position="277"/>
    </location>
</feature>